<evidence type="ECO:0000313" key="2">
    <source>
        <dbReference type="EMBL" id="MCM4080120.1"/>
    </source>
</evidence>
<dbReference type="Proteomes" id="UP001523216">
    <property type="component" value="Unassembled WGS sequence"/>
</dbReference>
<accession>A0ABT0Y2Q5</accession>
<evidence type="ECO:0000256" key="1">
    <source>
        <dbReference type="SAM" id="MobiDB-lite"/>
    </source>
</evidence>
<name>A0ABT0Y2Q5_9ACTN</name>
<protein>
    <submittedName>
        <fullName evidence="2">Uncharacterized protein</fullName>
    </submittedName>
</protein>
<dbReference type="EMBL" id="JAMQOL010000029">
    <property type="protein sequence ID" value="MCM4080120.1"/>
    <property type="molecule type" value="Genomic_DNA"/>
</dbReference>
<organism evidence="2 3">
    <name type="scientific">Paractinoplanes hotanensis</name>
    <dbReference type="NCBI Taxonomy" id="2906497"/>
    <lineage>
        <taxon>Bacteria</taxon>
        <taxon>Bacillati</taxon>
        <taxon>Actinomycetota</taxon>
        <taxon>Actinomycetes</taxon>
        <taxon>Micromonosporales</taxon>
        <taxon>Micromonosporaceae</taxon>
        <taxon>Paractinoplanes</taxon>
    </lineage>
</organism>
<comment type="caution">
    <text evidence="2">The sequence shown here is derived from an EMBL/GenBank/DDBJ whole genome shotgun (WGS) entry which is preliminary data.</text>
</comment>
<sequence length="163" mass="17672">MTDHHHDFGDPDDFPIFEEPHADHYEPPPFDDHHELYEPDDDHGAAAPPVEDHDDVSYSEPLVEDHPALTDAAAVTEDPVDVFPPAVDVGELPEPVDGFPWIDTGSLGVVPAAALAETSDPVRPEELAEYAGVDLPPAQDPWAALAESDDPATSALAKWWSEN</sequence>
<keyword evidence="3" id="KW-1185">Reference proteome</keyword>
<dbReference type="RefSeq" id="WP_251799927.1">
    <property type="nucleotide sequence ID" value="NZ_JAMQOL010000029.1"/>
</dbReference>
<feature type="region of interest" description="Disordered" evidence="1">
    <location>
        <begin position="1"/>
        <end position="67"/>
    </location>
</feature>
<gene>
    <name evidence="2" type="ORF">LXN57_21295</name>
</gene>
<evidence type="ECO:0000313" key="3">
    <source>
        <dbReference type="Proteomes" id="UP001523216"/>
    </source>
</evidence>
<proteinExistence type="predicted"/>
<feature type="compositionally biased region" description="Basic and acidic residues" evidence="1">
    <location>
        <begin position="18"/>
        <end position="37"/>
    </location>
</feature>
<reference evidence="2 3" key="1">
    <citation type="submission" date="2022-06" db="EMBL/GenBank/DDBJ databases">
        <title>Actinoplanes abujensis sp. nov., isolated from Nigerian arid soil.</title>
        <authorList>
            <person name="Ding P."/>
        </authorList>
    </citation>
    <scope>NUCLEOTIDE SEQUENCE [LARGE SCALE GENOMIC DNA]</scope>
    <source>
        <strain evidence="3">TRM88002</strain>
    </source>
</reference>